<dbReference type="RefSeq" id="WP_213169950.1">
    <property type="nucleotide sequence ID" value="NZ_CP070496.1"/>
</dbReference>
<dbReference type="EMBL" id="CP070496">
    <property type="protein sequence ID" value="QSB03952.1"/>
    <property type="molecule type" value="Genomic_DNA"/>
</dbReference>
<dbReference type="GO" id="GO:0046872">
    <property type="term" value="F:metal ion binding"/>
    <property type="evidence" value="ECO:0007669"/>
    <property type="project" value="UniProtKB-KW"/>
</dbReference>
<comment type="similarity">
    <text evidence="1 3">Belongs to the pirin family.</text>
</comment>
<feature type="binding site" evidence="2">
    <location>
        <position position="122"/>
    </location>
    <ligand>
        <name>Fe cation</name>
        <dbReference type="ChEBI" id="CHEBI:24875"/>
    </ligand>
</feature>
<feature type="region of interest" description="Disordered" evidence="4">
    <location>
        <begin position="308"/>
        <end position="337"/>
    </location>
</feature>
<feature type="binding site" evidence="2">
    <location>
        <position position="80"/>
    </location>
    <ligand>
        <name>Fe cation</name>
        <dbReference type="ChEBI" id="CHEBI:24875"/>
    </ligand>
</feature>
<dbReference type="InterPro" id="IPR012093">
    <property type="entry name" value="Pirin"/>
</dbReference>
<evidence type="ECO:0000313" key="8">
    <source>
        <dbReference type="Proteomes" id="UP000662939"/>
    </source>
</evidence>
<dbReference type="InterPro" id="IPR011051">
    <property type="entry name" value="RmlC_Cupin_sf"/>
</dbReference>
<dbReference type="Pfam" id="PF02678">
    <property type="entry name" value="Pirin"/>
    <property type="match status" value="1"/>
</dbReference>
<feature type="compositionally biased region" description="Basic and acidic residues" evidence="4">
    <location>
        <begin position="1"/>
        <end position="13"/>
    </location>
</feature>
<reference evidence="7" key="1">
    <citation type="submission" date="2021-02" db="EMBL/GenBank/DDBJ databases">
        <title>Natronoglycomyces albus gen. nov., sp. nov, a haloalkaliphilic actinobacterium from a soda solonchak soil.</title>
        <authorList>
            <person name="Sorokin D.Y."/>
            <person name="Khijniak T.V."/>
            <person name="Zakharycheva A.P."/>
            <person name="Boueva O.V."/>
            <person name="Ariskina E.V."/>
            <person name="Hahnke R.L."/>
            <person name="Bunk B."/>
            <person name="Sproer C."/>
            <person name="Schumann P."/>
            <person name="Evtushenko L.I."/>
            <person name="Kublanov I.V."/>
        </authorList>
    </citation>
    <scope>NUCLEOTIDE SEQUENCE</scope>
    <source>
        <strain evidence="7">DSM 106290</strain>
    </source>
</reference>
<protein>
    <submittedName>
        <fullName evidence="7">Pirin family protein</fullName>
    </submittedName>
</protein>
<dbReference type="Pfam" id="PF05726">
    <property type="entry name" value="Pirin_C"/>
    <property type="match status" value="1"/>
</dbReference>
<evidence type="ECO:0000256" key="4">
    <source>
        <dbReference type="SAM" id="MobiDB-lite"/>
    </source>
</evidence>
<evidence type="ECO:0000256" key="1">
    <source>
        <dbReference type="ARBA" id="ARBA00008416"/>
    </source>
</evidence>
<evidence type="ECO:0000259" key="5">
    <source>
        <dbReference type="Pfam" id="PF02678"/>
    </source>
</evidence>
<feature type="binding site" evidence="2">
    <location>
        <position position="78"/>
    </location>
    <ligand>
        <name>Fe cation</name>
        <dbReference type="ChEBI" id="CHEBI:24875"/>
    </ligand>
</feature>
<dbReference type="InterPro" id="IPR003829">
    <property type="entry name" value="Pirin_N_dom"/>
</dbReference>
<dbReference type="SUPFAM" id="SSF51182">
    <property type="entry name" value="RmlC-like cupins"/>
    <property type="match status" value="1"/>
</dbReference>
<accession>A0A895XJG4</accession>
<dbReference type="PIRSF" id="PIRSF006232">
    <property type="entry name" value="Pirin"/>
    <property type="match status" value="1"/>
</dbReference>
<dbReference type="Proteomes" id="UP000662939">
    <property type="component" value="Chromosome"/>
</dbReference>
<dbReference type="Gene3D" id="2.60.120.10">
    <property type="entry name" value="Jelly Rolls"/>
    <property type="match status" value="2"/>
</dbReference>
<dbReference type="InterPro" id="IPR014710">
    <property type="entry name" value="RmlC-like_jellyroll"/>
</dbReference>
<keyword evidence="2" id="KW-0408">Iron</keyword>
<evidence type="ECO:0000256" key="3">
    <source>
        <dbReference type="RuleBase" id="RU003457"/>
    </source>
</evidence>
<dbReference type="AlphaFoldDB" id="A0A895XJG4"/>
<keyword evidence="2" id="KW-0479">Metal-binding</keyword>
<keyword evidence="8" id="KW-1185">Reference proteome</keyword>
<dbReference type="PANTHER" id="PTHR13903">
    <property type="entry name" value="PIRIN-RELATED"/>
    <property type="match status" value="1"/>
</dbReference>
<dbReference type="PANTHER" id="PTHR13903:SF8">
    <property type="entry name" value="PIRIN"/>
    <property type="match status" value="1"/>
</dbReference>
<dbReference type="InterPro" id="IPR008778">
    <property type="entry name" value="Pirin_C_dom"/>
</dbReference>
<feature type="domain" description="Pirin C-terminal" evidence="6">
    <location>
        <begin position="201"/>
        <end position="300"/>
    </location>
</feature>
<proteinExistence type="inferred from homology"/>
<gene>
    <name evidence="7" type="ORF">JQS30_08950</name>
</gene>
<dbReference type="CDD" id="cd02909">
    <property type="entry name" value="cupin_pirin_N"/>
    <property type="match status" value="1"/>
</dbReference>
<evidence type="ECO:0000259" key="6">
    <source>
        <dbReference type="Pfam" id="PF05726"/>
    </source>
</evidence>
<sequence length="337" mass="36752">MSNVEARPDEIHCHSGTGSETSIQVLSGREVPLGGPRSMLVRRTLPHRERSFIGAWCFVDHYGPADIREANGMDVPPHPHTGLQTVSWLFEGEIEHRDSGGEHGFVRPGEVNLMTGGRGIAHSEVSTPSTAILHGLQLWVALPEADADAPRQFTHHAPERIALSDRSGCRIVGGEAHARVFIGSLAGETSPVPTYSPLLGVEITMGADATLVLEVRSDFEHGVLVDTGEVAMEGVRLGPADLGCRDAGAKTLRLRTLKSSPARIVLLGGEPFAEEIVMWWNFVGRSHEEIERFRTEWQNESDRFGQVEGYQGTTKRLPAPPLPGGTLKARNRHGRRT</sequence>
<organism evidence="7 8">
    <name type="scientific">Natronoglycomyces albus</name>
    <dbReference type="NCBI Taxonomy" id="2811108"/>
    <lineage>
        <taxon>Bacteria</taxon>
        <taxon>Bacillati</taxon>
        <taxon>Actinomycetota</taxon>
        <taxon>Actinomycetes</taxon>
        <taxon>Glycomycetales</taxon>
        <taxon>Glycomycetaceae</taxon>
        <taxon>Natronoglycomyces</taxon>
    </lineage>
</organism>
<name>A0A895XJG4_9ACTN</name>
<evidence type="ECO:0000313" key="7">
    <source>
        <dbReference type="EMBL" id="QSB03952.1"/>
    </source>
</evidence>
<evidence type="ECO:0000256" key="2">
    <source>
        <dbReference type="PIRSR" id="PIRSR006232-1"/>
    </source>
</evidence>
<comment type="cofactor">
    <cofactor evidence="2">
        <name>Fe cation</name>
        <dbReference type="ChEBI" id="CHEBI:24875"/>
    </cofactor>
    <text evidence="2">Binds 1 Fe cation per subunit.</text>
</comment>
<feature type="domain" description="Pirin N-terminal" evidence="5">
    <location>
        <begin position="42"/>
        <end position="140"/>
    </location>
</feature>
<dbReference type="KEGG" id="nav:JQS30_08950"/>
<feature type="region of interest" description="Disordered" evidence="4">
    <location>
        <begin position="1"/>
        <end position="20"/>
    </location>
</feature>
<feature type="binding site" evidence="2">
    <location>
        <position position="124"/>
    </location>
    <ligand>
        <name>Fe cation</name>
        <dbReference type="ChEBI" id="CHEBI:24875"/>
    </ligand>
</feature>